<dbReference type="PANTHER" id="PTHR30349">
    <property type="entry name" value="PHAGE INTEGRASE-RELATED"/>
    <property type="match status" value="1"/>
</dbReference>
<evidence type="ECO:0000256" key="3">
    <source>
        <dbReference type="ARBA" id="ARBA00022618"/>
    </source>
</evidence>
<evidence type="ECO:0000256" key="5">
    <source>
        <dbReference type="ARBA" id="ARBA00022908"/>
    </source>
</evidence>
<dbReference type="InterPro" id="IPR013762">
    <property type="entry name" value="Integrase-like_cat_sf"/>
</dbReference>
<keyword evidence="4" id="KW-0159">Chromosome partition</keyword>
<dbReference type="GO" id="GO:0015074">
    <property type="term" value="P:DNA integration"/>
    <property type="evidence" value="ECO:0007669"/>
    <property type="project" value="UniProtKB-KW"/>
</dbReference>
<keyword evidence="2" id="KW-0963">Cytoplasm</keyword>
<comment type="subcellular location">
    <subcellularLocation>
        <location evidence="1">Cytoplasm</location>
    </subcellularLocation>
</comment>
<accession>A0A3D9DGJ8</accession>
<feature type="domain" description="Tyr recombinase" evidence="10">
    <location>
        <begin position="104"/>
        <end position="283"/>
    </location>
</feature>
<dbReference type="InterPro" id="IPR050090">
    <property type="entry name" value="Tyrosine_recombinase_XerCD"/>
</dbReference>
<dbReference type="Proteomes" id="UP000257030">
    <property type="component" value="Unassembled WGS sequence"/>
</dbReference>
<protein>
    <submittedName>
        <fullName evidence="12">Integrase</fullName>
    </submittedName>
</protein>
<dbReference type="PANTHER" id="PTHR30349:SF77">
    <property type="entry name" value="TYROSINE RECOMBINASE XERC"/>
    <property type="match status" value="1"/>
</dbReference>
<dbReference type="Pfam" id="PF00589">
    <property type="entry name" value="Phage_integrase"/>
    <property type="match status" value="1"/>
</dbReference>
<dbReference type="GO" id="GO:0006310">
    <property type="term" value="P:DNA recombination"/>
    <property type="evidence" value="ECO:0007669"/>
    <property type="project" value="UniProtKB-KW"/>
</dbReference>
<comment type="caution">
    <text evidence="12">The sequence shown here is derived from an EMBL/GenBank/DDBJ whole genome shotgun (WGS) entry which is preliminary data.</text>
</comment>
<dbReference type="PROSITE" id="PS51900">
    <property type="entry name" value="CB"/>
    <property type="match status" value="1"/>
</dbReference>
<keyword evidence="3" id="KW-0132">Cell division</keyword>
<evidence type="ECO:0000313" key="12">
    <source>
        <dbReference type="EMBL" id="REC77135.1"/>
    </source>
</evidence>
<dbReference type="Gene3D" id="1.10.443.10">
    <property type="entry name" value="Intergrase catalytic core"/>
    <property type="match status" value="1"/>
</dbReference>
<evidence type="ECO:0000259" key="10">
    <source>
        <dbReference type="PROSITE" id="PS51898"/>
    </source>
</evidence>
<dbReference type="GO" id="GO:0003677">
    <property type="term" value="F:DNA binding"/>
    <property type="evidence" value="ECO:0007669"/>
    <property type="project" value="UniProtKB-UniRule"/>
</dbReference>
<dbReference type="PROSITE" id="PS51898">
    <property type="entry name" value="TYR_RECOMBINASE"/>
    <property type="match status" value="1"/>
</dbReference>
<evidence type="ECO:0000256" key="4">
    <source>
        <dbReference type="ARBA" id="ARBA00022829"/>
    </source>
</evidence>
<dbReference type="GO" id="GO:0007059">
    <property type="term" value="P:chromosome segregation"/>
    <property type="evidence" value="ECO:0007669"/>
    <property type="project" value="UniProtKB-KW"/>
</dbReference>
<evidence type="ECO:0000256" key="6">
    <source>
        <dbReference type="ARBA" id="ARBA00023125"/>
    </source>
</evidence>
<dbReference type="InterPro" id="IPR004107">
    <property type="entry name" value="Integrase_SAM-like_N"/>
</dbReference>
<evidence type="ECO:0000256" key="2">
    <source>
        <dbReference type="ARBA" id="ARBA00022490"/>
    </source>
</evidence>
<organism evidence="12 13">
    <name type="scientific">Chryseobacterium elymi</name>
    <dbReference type="NCBI Taxonomy" id="395936"/>
    <lineage>
        <taxon>Bacteria</taxon>
        <taxon>Pseudomonadati</taxon>
        <taxon>Bacteroidota</taxon>
        <taxon>Flavobacteriia</taxon>
        <taxon>Flavobacteriales</taxon>
        <taxon>Weeksellaceae</taxon>
        <taxon>Chryseobacterium group</taxon>
        <taxon>Chryseobacterium</taxon>
    </lineage>
</organism>
<dbReference type="AlphaFoldDB" id="A0A3D9DGJ8"/>
<dbReference type="OrthoDB" id="9801717at2"/>
<dbReference type="InterPro" id="IPR011010">
    <property type="entry name" value="DNA_brk_join_enz"/>
</dbReference>
<dbReference type="SUPFAM" id="SSF56349">
    <property type="entry name" value="DNA breaking-rejoining enzymes"/>
    <property type="match status" value="1"/>
</dbReference>
<proteinExistence type="predicted"/>
<dbReference type="InterPro" id="IPR044068">
    <property type="entry name" value="CB"/>
</dbReference>
<dbReference type="EMBL" id="QNUH01000009">
    <property type="protein sequence ID" value="REC77135.1"/>
    <property type="molecule type" value="Genomic_DNA"/>
</dbReference>
<sequence>MLNKYLEYLQFEKRYSPHTITSYRKDLEDFSHFYLKTEASEDISKADKKVIRNFIVELSENNISKRSINRKLSSLRSFYLFLLKIGDIKVSPTESISSLKFYAEKQIPISQEEMQALSDGVLTDQPDILEKCIIEVLYQTGMRKAELCGLMFEHVNIGENELKVIGKGNKERFIPVSKELSGLLKSYLAIRRPHNEYKTYFFINKKGKKLNEKFVYVVVNKYLSLVTTKEKRSPHILRHSFATHVLDNGAEISKVKKILGHSSLASTQVYTNANIEQLKKVFNQAHPRASKKEEL</sequence>
<gene>
    <name evidence="12" type="ORF">DRF60_12000</name>
</gene>
<dbReference type="GO" id="GO:0051301">
    <property type="term" value="P:cell division"/>
    <property type="evidence" value="ECO:0007669"/>
    <property type="project" value="UniProtKB-KW"/>
</dbReference>
<dbReference type="InterPro" id="IPR010998">
    <property type="entry name" value="Integrase_recombinase_N"/>
</dbReference>
<evidence type="ECO:0000313" key="13">
    <source>
        <dbReference type="Proteomes" id="UP000257030"/>
    </source>
</evidence>
<evidence type="ECO:0000256" key="9">
    <source>
        <dbReference type="PROSITE-ProRule" id="PRU01248"/>
    </source>
</evidence>
<dbReference type="InterPro" id="IPR002104">
    <property type="entry name" value="Integrase_catalytic"/>
</dbReference>
<dbReference type="RefSeq" id="WP_116012298.1">
    <property type="nucleotide sequence ID" value="NZ_QNUH01000009.1"/>
</dbReference>
<dbReference type="Pfam" id="PF02899">
    <property type="entry name" value="Phage_int_SAM_1"/>
    <property type="match status" value="1"/>
</dbReference>
<name>A0A3D9DGJ8_9FLAO</name>
<evidence type="ECO:0000259" key="11">
    <source>
        <dbReference type="PROSITE" id="PS51900"/>
    </source>
</evidence>
<evidence type="ECO:0000256" key="1">
    <source>
        <dbReference type="ARBA" id="ARBA00004496"/>
    </source>
</evidence>
<dbReference type="Gene3D" id="1.10.150.130">
    <property type="match status" value="1"/>
</dbReference>
<feature type="domain" description="Core-binding (CB)" evidence="11">
    <location>
        <begin position="1"/>
        <end position="83"/>
    </location>
</feature>
<keyword evidence="5" id="KW-0229">DNA integration</keyword>
<reference evidence="12 13" key="1">
    <citation type="journal article" date="2010" name="Syst. Appl. Microbiol.">
        <title>Four new species of Chryseobacterium from the rhizosphere of coastal sand dune plants, Chryseobacterium elymi sp. nov., Chryseobacterium hagamense sp. nov., Chryseobacterium lathyri sp. nov. and Chryseobacterium rhizosphaerae sp. nov.</title>
        <authorList>
            <person name="Cho S.H."/>
            <person name="Lee K.S."/>
            <person name="Shin D.S."/>
            <person name="Han J.H."/>
            <person name="Park K.S."/>
            <person name="Lee C.H."/>
            <person name="Park K.H."/>
            <person name="Kim S.B."/>
        </authorList>
    </citation>
    <scope>NUCLEOTIDE SEQUENCE [LARGE SCALE GENOMIC DNA]</scope>
    <source>
        <strain evidence="12 13">KCTC 22547</strain>
    </source>
</reference>
<evidence type="ECO:0000256" key="8">
    <source>
        <dbReference type="ARBA" id="ARBA00023306"/>
    </source>
</evidence>
<keyword evidence="6 9" id="KW-0238">DNA-binding</keyword>
<keyword evidence="7" id="KW-0233">DNA recombination</keyword>
<evidence type="ECO:0000256" key="7">
    <source>
        <dbReference type="ARBA" id="ARBA00023172"/>
    </source>
</evidence>
<keyword evidence="13" id="KW-1185">Reference proteome</keyword>
<dbReference type="GO" id="GO:0005737">
    <property type="term" value="C:cytoplasm"/>
    <property type="evidence" value="ECO:0007669"/>
    <property type="project" value="UniProtKB-SubCell"/>
</dbReference>
<keyword evidence="8" id="KW-0131">Cell cycle</keyword>